<keyword evidence="1" id="KW-0472">Membrane</keyword>
<feature type="transmembrane region" description="Helical" evidence="1">
    <location>
        <begin position="264"/>
        <end position="282"/>
    </location>
</feature>
<feature type="transmembrane region" description="Helical" evidence="1">
    <location>
        <begin position="86"/>
        <end position="108"/>
    </location>
</feature>
<dbReference type="AlphaFoldDB" id="A0A085ZRQ2"/>
<dbReference type="OrthoDB" id="1522859at2"/>
<dbReference type="Gene3D" id="3.30.1150.10">
    <property type="match status" value="1"/>
</dbReference>
<keyword evidence="1" id="KW-0812">Transmembrane</keyword>
<name>A0A085ZRQ2_9FLAO</name>
<dbReference type="SUPFAM" id="SSF74653">
    <property type="entry name" value="TolA/TonB C-terminal domain"/>
    <property type="match status" value="1"/>
</dbReference>
<evidence type="ECO:0000313" key="3">
    <source>
        <dbReference type="EMBL" id="KFF07116.1"/>
    </source>
</evidence>
<feature type="transmembrane region" description="Helical" evidence="1">
    <location>
        <begin position="34"/>
        <end position="53"/>
    </location>
</feature>
<dbReference type="STRING" id="362418.IW19_17055"/>
<keyword evidence="1" id="KW-1133">Transmembrane helix</keyword>
<feature type="transmembrane region" description="Helical" evidence="1">
    <location>
        <begin position="6"/>
        <end position="22"/>
    </location>
</feature>
<dbReference type="GO" id="GO:0098797">
    <property type="term" value="C:plasma membrane protein complex"/>
    <property type="evidence" value="ECO:0007669"/>
    <property type="project" value="TreeGrafter"/>
</dbReference>
<organism evidence="3 4">
    <name type="scientific">Flavobacterium reichenbachii</name>
    <dbReference type="NCBI Taxonomy" id="362418"/>
    <lineage>
        <taxon>Bacteria</taxon>
        <taxon>Pseudomonadati</taxon>
        <taxon>Bacteroidota</taxon>
        <taxon>Flavobacteriia</taxon>
        <taxon>Flavobacteriales</taxon>
        <taxon>Flavobacteriaceae</taxon>
        <taxon>Flavobacterium</taxon>
    </lineage>
</organism>
<accession>A0A085ZRQ2</accession>
<proteinExistence type="predicted"/>
<dbReference type="Pfam" id="PF03544">
    <property type="entry name" value="TonB_C"/>
    <property type="match status" value="1"/>
</dbReference>
<dbReference type="Pfam" id="PF05569">
    <property type="entry name" value="Peptidase_M56"/>
    <property type="match status" value="1"/>
</dbReference>
<evidence type="ECO:0000313" key="4">
    <source>
        <dbReference type="Proteomes" id="UP000028715"/>
    </source>
</evidence>
<dbReference type="eggNOG" id="COG4219">
    <property type="taxonomic scope" value="Bacteria"/>
</dbReference>
<feature type="transmembrane region" description="Helical" evidence="1">
    <location>
        <begin position="176"/>
        <end position="197"/>
    </location>
</feature>
<dbReference type="InterPro" id="IPR037682">
    <property type="entry name" value="TonB_C"/>
</dbReference>
<dbReference type="GO" id="GO:0055085">
    <property type="term" value="P:transmembrane transport"/>
    <property type="evidence" value="ECO:0007669"/>
    <property type="project" value="InterPro"/>
</dbReference>
<dbReference type="InterPro" id="IPR051045">
    <property type="entry name" value="TonB-dependent_transducer"/>
</dbReference>
<dbReference type="RefSeq" id="WP_035686374.1">
    <property type="nucleotide sequence ID" value="NZ_JPRL01000001.1"/>
</dbReference>
<dbReference type="PANTHER" id="PTHR33446">
    <property type="entry name" value="PROTEIN TONB-RELATED"/>
    <property type="match status" value="1"/>
</dbReference>
<dbReference type="PANTHER" id="PTHR33446:SF2">
    <property type="entry name" value="PROTEIN TONB"/>
    <property type="match status" value="1"/>
</dbReference>
<dbReference type="CDD" id="cd07341">
    <property type="entry name" value="M56_BlaR1_MecR1_like"/>
    <property type="match status" value="1"/>
</dbReference>
<protein>
    <submittedName>
        <fullName evidence="3">Peptidase M56, BlaR1</fullName>
    </submittedName>
</protein>
<reference evidence="3 4" key="1">
    <citation type="submission" date="2014-07" db="EMBL/GenBank/DDBJ databases">
        <title>Genome of Flavobacterium reichenbachii LMG 25512.</title>
        <authorList>
            <person name="Stropko S.J."/>
            <person name="Pipes S.E."/>
            <person name="Newman J.D."/>
        </authorList>
    </citation>
    <scope>NUCLEOTIDE SEQUENCE [LARGE SCALE GENOMIC DNA]</scope>
    <source>
        <strain evidence="3 4">LMG 25512</strain>
    </source>
</reference>
<sequence>MIIYLLKSGILLSVFYLVYKFWLENEKMFRFNRAYLLGCLIFSFVIPLQIFSFESTFSNKIGLIQLNELVIQKSNKNLLLISFNDFVMILIGVVYASVVLLLTVRFLLSLNTFYKRIRNSEVQFIKGEKIILIEEPILPHSFWKSIFINKNEFEKGKIPSELIAHEKAHLKQKHTLDILFVEVLQIVFWFNPLVLLYKKAIRLNHEFLADEAVNKQFGAVESYQNLLLDFASNKNTIALASNINYLITKKRLLMMTKKESPIRAALKVFSVGVVSVLLLFVFSTKTMAQKVINKSDVKEKDLYELDGVEKLPEFPGGTAEFYKFIGENFKMPTAIGKNKIDGKTYMQFIIEKDGSLSDIITLKDAGYGIGDEAIRVLKLSPKWTAATHKGKPVRVMYSLPITFRAEK</sequence>
<evidence type="ECO:0000259" key="2">
    <source>
        <dbReference type="PROSITE" id="PS52015"/>
    </source>
</evidence>
<dbReference type="PROSITE" id="PS52015">
    <property type="entry name" value="TONB_CTD"/>
    <property type="match status" value="1"/>
</dbReference>
<dbReference type="Proteomes" id="UP000028715">
    <property type="component" value="Unassembled WGS sequence"/>
</dbReference>
<dbReference type="EMBL" id="JPRL01000001">
    <property type="protein sequence ID" value="KFF07116.1"/>
    <property type="molecule type" value="Genomic_DNA"/>
</dbReference>
<comment type="caution">
    <text evidence="3">The sequence shown here is derived from an EMBL/GenBank/DDBJ whole genome shotgun (WGS) entry which is preliminary data.</text>
</comment>
<feature type="domain" description="TonB C-terminal" evidence="2">
    <location>
        <begin position="316"/>
        <end position="407"/>
    </location>
</feature>
<dbReference type="GO" id="GO:0031992">
    <property type="term" value="F:energy transducer activity"/>
    <property type="evidence" value="ECO:0007669"/>
    <property type="project" value="TreeGrafter"/>
</dbReference>
<evidence type="ECO:0000256" key="1">
    <source>
        <dbReference type="SAM" id="Phobius"/>
    </source>
</evidence>
<keyword evidence="4" id="KW-1185">Reference proteome</keyword>
<gene>
    <name evidence="3" type="ORF">IW19_17055</name>
</gene>
<dbReference type="InterPro" id="IPR008756">
    <property type="entry name" value="Peptidase_M56"/>
</dbReference>